<sequence length="386" mass="44818">MSQSVLGKERILSLDIIRGFAIFGIFLVNIPAMTGLDSNLEHAFTGADKTVRFLLDLFVQTKFYTIFSFLFGIGFYIFMSRAEARGDKVYLLFTRRLVILFIFGALHYCLFWDGDILHTYAFIGFFLLIFYKRKPLTIFIWSIILFALYHFSLSYTLFMPDHKLFGQEETIATANYFSGWLAAVSTRTVSFFTDNMINLIIAIPEILSLFLLGLFVGKIDLFRKVAKYKQQFQIIQLISLSLSILFFIPIIMLFFSDKSYISIKNFFWMTISGKTLAIFYVTTILLATESEIGQKILKPFGYVGRMAFTNYLSQTFIGVMMLSLFVKNTASLPLWSLMLIVLFIYALQAFLSKRWLEKYQFGPIEWFWRIGTYGKVQSIRRKVQPS</sequence>
<reference evidence="3 6" key="2">
    <citation type="submission" date="2020-07" db="EMBL/GenBank/DDBJ databases">
        <authorList>
            <person name="Feng H."/>
        </authorList>
    </citation>
    <scope>NUCLEOTIDE SEQUENCE [LARGE SCALE GENOMIC DNA]</scope>
    <source>
        <strain evidence="6">s-12</strain>
        <strain evidence="3">S-12</strain>
    </source>
</reference>
<evidence type="ECO:0000313" key="3">
    <source>
        <dbReference type="EMBL" id="MBA4536335.1"/>
    </source>
</evidence>
<accession>A0A6B3VY89</accession>
<comment type="caution">
    <text evidence="4">The sequence shown here is derived from an EMBL/GenBank/DDBJ whole genome shotgun (WGS) entry which is preliminary data.</text>
</comment>
<dbReference type="AlphaFoldDB" id="A0A6B3VY89"/>
<feature type="transmembrane region" description="Helical" evidence="1">
    <location>
        <begin position="116"/>
        <end position="131"/>
    </location>
</feature>
<feature type="transmembrane region" description="Helical" evidence="1">
    <location>
        <begin position="196"/>
        <end position="216"/>
    </location>
</feature>
<evidence type="ECO:0000313" key="6">
    <source>
        <dbReference type="Proteomes" id="UP000570010"/>
    </source>
</evidence>
<dbReference type="EMBL" id="JAAIWN010000006">
    <property type="protein sequence ID" value="NEY80703.1"/>
    <property type="molecule type" value="Genomic_DNA"/>
</dbReference>
<protein>
    <submittedName>
        <fullName evidence="4">DUF418 domain-containing protein</fullName>
    </submittedName>
</protein>
<feature type="transmembrane region" description="Helical" evidence="1">
    <location>
        <begin position="12"/>
        <end position="33"/>
    </location>
</feature>
<feature type="transmembrane region" description="Helical" evidence="1">
    <location>
        <begin position="53"/>
        <end position="78"/>
    </location>
</feature>
<feature type="transmembrane region" description="Helical" evidence="1">
    <location>
        <begin position="90"/>
        <end position="110"/>
    </location>
</feature>
<name>A0A6B3VY89_9BACI</name>
<dbReference type="PANTHER" id="PTHR30590">
    <property type="entry name" value="INNER MEMBRANE PROTEIN"/>
    <property type="match status" value="1"/>
</dbReference>
<feature type="transmembrane region" description="Helical" evidence="1">
    <location>
        <begin position="237"/>
        <end position="255"/>
    </location>
</feature>
<dbReference type="Proteomes" id="UP000472971">
    <property type="component" value="Unassembled WGS sequence"/>
</dbReference>
<keyword evidence="1" id="KW-0472">Membrane</keyword>
<keyword evidence="1" id="KW-0812">Transmembrane</keyword>
<keyword evidence="1" id="KW-1133">Transmembrane helix</keyword>
<feature type="domain" description="DUF418" evidence="2">
    <location>
        <begin position="217"/>
        <end position="375"/>
    </location>
</feature>
<dbReference type="InterPro" id="IPR007349">
    <property type="entry name" value="DUF418"/>
</dbReference>
<dbReference type="PANTHER" id="PTHR30590:SF3">
    <property type="entry name" value="HYPOTHETICAL MEMBRANE SPANNING PROTEIN"/>
    <property type="match status" value="1"/>
</dbReference>
<dbReference type="Pfam" id="PF04235">
    <property type="entry name" value="DUF418"/>
    <property type="match status" value="1"/>
</dbReference>
<organism evidence="4 5">
    <name type="scientific">Bacillus aquiflavi</name>
    <dbReference type="NCBI Taxonomy" id="2672567"/>
    <lineage>
        <taxon>Bacteria</taxon>
        <taxon>Bacillati</taxon>
        <taxon>Bacillota</taxon>
        <taxon>Bacilli</taxon>
        <taxon>Bacillales</taxon>
        <taxon>Bacillaceae</taxon>
        <taxon>Bacillus</taxon>
    </lineage>
</organism>
<evidence type="ECO:0000259" key="2">
    <source>
        <dbReference type="Pfam" id="PF04235"/>
    </source>
</evidence>
<keyword evidence="5" id="KW-1185">Reference proteome</keyword>
<reference evidence="4 5" key="1">
    <citation type="submission" date="2020-02" db="EMBL/GenBank/DDBJ databases">
        <title>Bacillus aquiflavi sp. nov., isolated from yellow water of strong flavor Chinese baijiu in Yibin region of China.</title>
        <authorList>
            <person name="Xie J."/>
        </authorList>
    </citation>
    <scope>NUCLEOTIDE SEQUENCE [LARGE SCALE GENOMIC DNA]</scope>
    <source>
        <strain evidence="4 5">3H-10</strain>
    </source>
</reference>
<gene>
    <name evidence="4" type="ORF">G4D64_04020</name>
    <name evidence="3" type="ORF">H1Z61_04055</name>
</gene>
<dbReference type="Proteomes" id="UP000570010">
    <property type="component" value="Unassembled WGS sequence"/>
</dbReference>
<dbReference type="RefSeq" id="WP_163240367.1">
    <property type="nucleotide sequence ID" value="NZ_JAAIWN010000006.1"/>
</dbReference>
<feature type="transmembrane region" description="Helical" evidence="1">
    <location>
        <begin position="267"/>
        <end position="287"/>
    </location>
</feature>
<evidence type="ECO:0000313" key="4">
    <source>
        <dbReference type="EMBL" id="NEY80703.1"/>
    </source>
</evidence>
<evidence type="ECO:0000313" key="5">
    <source>
        <dbReference type="Proteomes" id="UP000472971"/>
    </source>
</evidence>
<evidence type="ECO:0000256" key="1">
    <source>
        <dbReference type="SAM" id="Phobius"/>
    </source>
</evidence>
<proteinExistence type="predicted"/>
<feature type="transmembrane region" description="Helical" evidence="1">
    <location>
        <begin position="308"/>
        <end position="326"/>
    </location>
</feature>
<feature type="transmembrane region" description="Helical" evidence="1">
    <location>
        <begin position="332"/>
        <end position="351"/>
    </location>
</feature>
<dbReference type="EMBL" id="JACEIO010000006">
    <property type="protein sequence ID" value="MBA4536335.1"/>
    <property type="molecule type" value="Genomic_DNA"/>
</dbReference>
<dbReference type="InterPro" id="IPR052529">
    <property type="entry name" value="Bact_Transport_Assoc"/>
</dbReference>
<feature type="transmembrane region" description="Helical" evidence="1">
    <location>
        <begin position="138"/>
        <end position="158"/>
    </location>
</feature>